<sequence>MFFGIDIYNMATQVIDVLPYIGLGYAGVKSRKNVSNLGKTIFDAINDTKGETVIGIHTNDNTDVATLSVDGKEIKSDKNIAKLLANKDIRENIKTLVSSPLEGNIKPAFKILAGNTIKTPHSFEDSREVLVKLEPEEIRTIQKMKINDPKERVETLETTIALLTVSFKGIKGWEMTYGNHSYPVEITDEDFIKRINENIASFKKGDLFTVTMNKTIKMLGYETKEHYTITKVKHHLAPEERRIISDNGKIN</sequence>
<organism evidence="1 2">
    <name type="scientific">Haemophilus influenzae R3021</name>
    <dbReference type="NCBI Taxonomy" id="375432"/>
    <lineage>
        <taxon>Bacteria</taxon>
        <taxon>Pseudomonadati</taxon>
        <taxon>Pseudomonadota</taxon>
        <taxon>Gammaproteobacteria</taxon>
        <taxon>Pasteurellales</taxon>
        <taxon>Pasteurellaceae</taxon>
        <taxon>Haemophilus</taxon>
    </lineage>
</organism>
<dbReference type="EMBL" id="AAZE01000037">
    <property type="protein sequence ID" value="EDJ89899.1"/>
    <property type="molecule type" value="Genomic_DNA"/>
</dbReference>
<accession>A4N792</accession>
<evidence type="ECO:0000313" key="2">
    <source>
        <dbReference type="Proteomes" id="UP000003798"/>
    </source>
</evidence>
<dbReference type="AlphaFoldDB" id="A4N792"/>
<proteinExistence type="predicted"/>
<gene>
    <name evidence="1" type="ORF">CGSHi22421_00517</name>
</gene>
<protein>
    <submittedName>
        <fullName evidence="1">Haemophilus-specific protein, uncharacterized</fullName>
    </submittedName>
</protein>
<name>A4N792_HAEIF</name>
<dbReference type="Proteomes" id="UP000003798">
    <property type="component" value="Unassembled WGS sequence"/>
</dbReference>
<reference evidence="1 2" key="1">
    <citation type="journal article" date="2007" name="Genome Biol.">
        <title>Characterization and modeling of the Haemophilus influenzae core and supragenomes based on the complete genomic sequences of Rd and 12 clinical nontypeable strains.</title>
        <authorList>
            <person name="Hogg J.S."/>
            <person name="Hu F.Z."/>
            <person name="Janto B."/>
            <person name="Boissy R."/>
            <person name="Hayes J."/>
            <person name="Keefe R."/>
            <person name="Post J.C."/>
            <person name="Ehrlich G.D."/>
        </authorList>
    </citation>
    <scope>NUCLEOTIDE SEQUENCE [LARGE SCALE GENOMIC DNA]</scope>
    <source>
        <strain evidence="1 2">R3021</strain>
    </source>
</reference>
<evidence type="ECO:0000313" key="1">
    <source>
        <dbReference type="EMBL" id="EDJ89899.1"/>
    </source>
</evidence>